<feature type="transmembrane region" description="Helical" evidence="1">
    <location>
        <begin position="329"/>
        <end position="348"/>
    </location>
</feature>
<feature type="transmembrane region" description="Helical" evidence="1">
    <location>
        <begin position="45"/>
        <end position="63"/>
    </location>
</feature>
<keyword evidence="3" id="KW-1185">Reference proteome</keyword>
<comment type="caution">
    <text evidence="2">The sequence shown here is derived from an EMBL/GenBank/DDBJ whole genome shotgun (WGS) entry which is preliminary data.</text>
</comment>
<organism evidence="2 3">
    <name type="scientific">Virgisporangium ochraceum</name>
    <dbReference type="NCBI Taxonomy" id="65505"/>
    <lineage>
        <taxon>Bacteria</taxon>
        <taxon>Bacillati</taxon>
        <taxon>Actinomycetota</taxon>
        <taxon>Actinomycetes</taxon>
        <taxon>Micromonosporales</taxon>
        <taxon>Micromonosporaceae</taxon>
        <taxon>Virgisporangium</taxon>
    </lineage>
</organism>
<keyword evidence="1" id="KW-0812">Transmembrane</keyword>
<protein>
    <submittedName>
        <fullName evidence="2">Uncharacterized protein</fullName>
    </submittedName>
</protein>
<keyword evidence="1" id="KW-0472">Membrane</keyword>
<name>A0A8J3ZWS6_9ACTN</name>
<dbReference type="Proteomes" id="UP000635606">
    <property type="component" value="Unassembled WGS sequence"/>
</dbReference>
<dbReference type="RefSeq" id="WP_203928870.1">
    <property type="nucleotide sequence ID" value="NZ_BOPH01000053.1"/>
</dbReference>
<feature type="transmembrane region" description="Helical" evidence="1">
    <location>
        <begin position="18"/>
        <end position="39"/>
    </location>
</feature>
<accession>A0A8J3ZWS6</accession>
<dbReference type="AlphaFoldDB" id="A0A8J3ZWS6"/>
<evidence type="ECO:0000313" key="2">
    <source>
        <dbReference type="EMBL" id="GIJ68930.1"/>
    </source>
</evidence>
<evidence type="ECO:0000256" key="1">
    <source>
        <dbReference type="SAM" id="Phobius"/>
    </source>
</evidence>
<feature type="transmembrane region" description="Helical" evidence="1">
    <location>
        <begin position="221"/>
        <end position="240"/>
    </location>
</feature>
<keyword evidence="1" id="KW-1133">Transmembrane helix</keyword>
<reference evidence="2" key="1">
    <citation type="submission" date="2021-01" db="EMBL/GenBank/DDBJ databases">
        <title>Whole genome shotgun sequence of Virgisporangium ochraceum NBRC 16418.</title>
        <authorList>
            <person name="Komaki H."/>
            <person name="Tamura T."/>
        </authorList>
    </citation>
    <scope>NUCLEOTIDE SEQUENCE</scope>
    <source>
        <strain evidence="2">NBRC 16418</strain>
    </source>
</reference>
<proteinExistence type="predicted"/>
<evidence type="ECO:0000313" key="3">
    <source>
        <dbReference type="Proteomes" id="UP000635606"/>
    </source>
</evidence>
<sequence>METSTDVVVLGVPARFRIIGWVMIAVTLVGVAGTAWLIFNGGAVMAFLAFPLLVLVFPLWTVLPNVFGNRASRIDADGILTRIRPWDRRRTRIPWTDVSGVWVAPIGQLRYLHVGLRDPARYITGGRLRRTTLETLLDAHGTPVPVYLHGDEEPALAAVEWFSRETVPVLDGCPVPDGRPETEPAPVPRREYRAAPRALVLPAALLSTAVALGWLGWTSMLFSLVGFAACPLLFALLMVLRLPGRTVLDGSGFTVGDRHLPWSDIALVRFVAAGPVGWVQIVRHQGETLLARGLVDQPPRDPRYTARLAEVEAACAGRVGVARRRQGQLGALILIALLPVALAVLQLVTVDRPWRDRPWWPGVEVATVTPDPCAALSTVEARRLVPDGAPRAASDDAGSPSRLCRLGSGVPQLEVGIDRASYGDLIAEGRDDFDRARRLGPGVEPVPGLGEEAFAGTYGASIVRVVARRGNVVVEVLFTPGEAGSDRGTPAYAANEAAAIEVARAAVDAVDLR</sequence>
<dbReference type="EMBL" id="BOPH01000053">
    <property type="protein sequence ID" value="GIJ68930.1"/>
    <property type="molecule type" value="Genomic_DNA"/>
</dbReference>
<gene>
    <name evidence="2" type="ORF">Voc01_038470</name>
</gene>
<feature type="transmembrane region" description="Helical" evidence="1">
    <location>
        <begin position="198"/>
        <end position="215"/>
    </location>
</feature>